<dbReference type="OrthoDB" id="9810297at2"/>
<dbReference type="InterPro" id="IPR029063">
    <property type="entry name" value="SAM-dependent_MTases_sf"/>
</dbReference>
<keyword evidence="1 5" id="KW-0489">Methyltransferase</keyword>
<evidence type="ECO:0000256" key="5">
    <source>
        <dbReference type="PROSITE-ProRule" id="PRU01023"/>
    </source>
</evidence>
<evidence type="ECO:0000256" key="1">
    <source>
        <dbReference type="ARBA" id="ARBA00022603"/>
    </source>
</evidence>
<dbReference type="PANTHER" id="PTHR22807:SF53">
    <property type="entry name" value="RIBOSOMAL RNA SMALL SUBUNIT METHYLTRANSFERASE B-RELATED"/>
    <property type="match status" value="1"/>
</dbReference>
<dbReference type="EMBL" id="FWFK01000002">
    <property type="protein sequence ID" value="SLN27445.1"/>
    <property type="molecule type" value="Genomic_DNA"/>
</dbReference>
<evidence type="ECO:0000313" key="8">
    <source>
        <dbReference type="EMBL" id="SLN27445.1"/>
    </source>
</evidence>
<accession>A0A1X6YPL0</accession>
<dbReference type="InterPro" id="IPR054728">
    <property type="entry name" value="RsmB-like_ferredoxin"/>
</dbReference>
<proteinExistence type="inferred from homology"/>
<dbReference type="RefSeq" id="WP_085790891.1">
    <property type="nucleotide sequence ID" value="NZ_FWFK01000002.1"/>
</dbReference>
<reference evidence="8 9" key="1">
    <citation type="submission" date="2017-03" db="EMBL/GenBank/DDBJ databases">
        <authorList>
            <person name="Afonso C.L."/>
            <person name="Miller P.J."/>
            <person name="Scott M.A."/>
            <person name="Spackman E."/>
            <person name="Goraichik I."/>
            <person name="Dimitrov K.M."/>
            <person name="Suarez D.L."/>
            <person name="Swayne D.E."/>
        </authorList>
    </citation>
    <scope>NUCLEOTIDE SEQUENCE [LARGE SCALE GENOMIC DNA]</scope>
    <source>
        <strain evidence="8 9">CECT 8625</strain>
    </source>
</reference>
<dbReference type="PROSITE" id="PS51686">
    <property type="entry name" value="SAM_MT_RSMB_NOP"/>
    <property type="match status" value="1"/>
</dbReference>
<dbReference type="Pfam" id="PF01189">
    <property type="entry name" value="Methyltr_RsmB-F"/>
    <property type="match status" value="1"/>
</dbReference>
<evidence type="ECO:0000256" key="6">
    <source>
        <dbReference type="SAM" id="MobiDB-lite"/>
    </source>
</evidence>
<keyword evidence="2 5" id="KW-0808">Transferase</keyword>
<keyword evidence="3 5" id="KW-0949">S-adenosyl-L-methionine</keyword>
<feature type="compositionally biased region" description="Basic and acidic residues" evidence="6">
    <location>
        <begin position="99"/>
        <end position="111"/>
    </location>
</feature>
<sequence>MTPDARVQTAAEILDRIAAGEVAERALTTWARGARFAGSKDRAAVRDHVFDALRRWRSASAAGGGASGRHIMLGLLRLDDADPDTLFTGTRHGPAPLTEEERSGGAGPEGHDLWDLPDWLCARLDAAYGAEAEAVATALRVRAPVTLRVNTLKADVTSAVRALADEGIETAPNPLAPCALTVTANARRVAQCTAYGDGRVELQDAASQAVVDLLPLAPGARVLDLCAGGGGKALAIAARLGGGPVEAWDADPGRMRDLPPRANRAGADIRILRAPQDAYDLVLTDVPCSGSGAWRRTPEEKWRLSPERLVQLQAIQDGILDRAADLLAPGGTLAYATCSILPNENDARIDAFLDRRPGWRSVLRRQFLPGPDGDGFFTAHLMHA</sequence>
<keyword evidence="4 5" id="KW-0694">RNA-binding</keyword>
<organism evidence="8 9">
    <name type="scientific">Roseivivax jejudonensis</name>
    <dbReference type="NCBI Taxonomy" id="1529041"/>
    <lineage>
        <taxon>Bacteria</taxon>
        <taxon>Pseudomonadati</taxon>
        <taxon>Pseudomonadota</taxon>
        <taxon>Alphaproteobacteria</taxon>
        <taxon>Rhodobacterales</taxon>
        <taxon>Roseobacteraceae</taxon>
        <taxon>Roseivivax</taxon>
    </lineage>
</organism>
<feature type="binding site" evidence="5">
    <location>
        <position position="249"/>
    </location>
    <ligand>
        <name>S-adenosyl-L-methionine</name>
        <dbReference type="ChEBI" id="CHEBI:59789"/>
    </ligand>
</feature>
<dbReference type="InterPro" id="IPR023267">
    <property type="entry name" value="RCMT"/>
</dbReference>
<dbReference type="GO" id="GO:0008173">
    <property type="term" value="F:RNA methyltransferase activity"/>
    <property type="evidence" value="ECO:0007669"/>
    <property type="project" value="InterPro"/>
</dbReference>
<dbReference type="Gene3D" id="3.40.50.150">
    <property type="entry name" value="Vaccinia Virus protein VP39"/>
    <property type="match status" value="1"/>
</dbReference>
<dbReference type="GO" id="GO:0003723">
    <property type="term" value="F:RNA binding"/>
    <property type="evidence" value="ECO:0007669"/>
    <property type="project" value="UniProtKB-UniRule"/>
</dbReference>
<dbReference type="InterPro" id="IPR049560">
    <property type="entry name" value="MeTrfase_RsmB-F_NOP2_cat"/>
</dbReference>
<evidence type="ECO:0000256" key="3">
    <source>
        <dbReference type="ARBA" id="ARBA00022691"/>
    </source>
</evidence>
<keyword evidence="9" id="KW-1185">Reference proteome</keyword>
<dbReference type="PANTHER" id="PTHR22807">
    <property type="entry name" value="NOP2 YEAST -RELATED NOL1/NOP2/FMU SUN DOMAIN-CONTAINING"/>
    <property type="match status" value="1"/>
</dbReference>
<feature type="binding site" evidence="5">
    <location>
        <position position="285"/>
    </location>
    <ligand>
        <name>S-adenosyl-L-methionine</name>
        <dbReference type="ChEBI" id="CHEBI:59789"/>
    </ligand>
</feature>
<feature type="domain" description="SAM-dependent MTase RsmB/NOP-type" evidence="7">
    <location>
        <begin position="135"/>
        <end position="384"/>
    </location>
</feature>
<evidence type="ECO:0000313" key="9">
    <source>
        <dbReference type="Proteomes" id="UP000193570"/>
    </source>
</evidence>
<dbReference type="EC" id="2.1.1.176" evidence="8"/>
<dbReference type="GO" id="GO:0001510">
    <property type="term" value="P:RNA methylation"/>
    <property type="evidence" value="ECO:0007669"/>
    <property type="project" value="InterPro"/>
</dbReference>
<evidence type="ECO:0000256" key="4">
    <source>
        <dbReference type="ARBA" id="ARBA00022884"/>
    </source>
</evidence>
<dbReference type="Proteomes" id="UP000193570">
    <property type="component" value="Unassembled WGS sequence"/>
</dbReference>
<comment type="caution">
    <text evidence="5">Lacks conserved residue(s) required for the propagation of feature annotation.</text>
</comment>
<comment type="similarity">
    <text evidence="5">Belongs to the class I-like SAM-binding methyltransferase superfamily. RsmB/NOP family.</text>
</comment>
<dbReference type="Pfam" id="PF22458">
    <property type="entry name" value="RsmF-B_ferredox"/>
    <property type="match status" value="1"/>
</dbReference>
<dbReference type="PRINTS" id="PR02008">
    <property type="entry name" value="RCMTFAMILY"/>
</dbReference>
<dbReference type="InterPro" id="IPR001678">
    <property type="entry name" value="MeTrfase_RsmB-F_NOP2_dom"/>
</dbReference>
<dbReference type="SUPFAM" id="SSF53335">
    <property type="entry name" value="S-adenosyl-L-methionine-dependent methyltransferases"/>
    <property type="match status" value="1"/>
</dbReference>
<gene>
    <name evidence="8" type="primary">rsmB_1</name>
    <name evidence="8" type="ORF">ROJ8625_01128</name>
</gene>
<name>A0A1X6YPL0_9RHOB</name>
<dbReference type="AlphaFoldDB" id="A0A1X6YPL0"/>
<protein>
    <submittedName>
        <fullName evidence="8">Ribosomal RNA small subunit methyltransferase B</fullName>
        <ecNumber evidence="8">2.1.1.176</ecNumber>
    </submittedName>
</protein>
<dbReference type="CDD" id="cd02440">
    <property type="entry name" value="AdoMet_MTases"/>
    <property type="match status" value="1"/>
</dbReference>
<feature type="active site" description="Nucleophile" evidence="5">
    <location>
        <position position="338"/>
    </location>
</feature>
<evidence type="ECO:0000256" key="2">
    <source>
        <dbReference type="ARBA" id="ARBA00022679"/>
    </source>
</evidence>
<feature type="region of interest" description="Disordered" evidence="6">
    <location>
        <begin position="86"/>
        <end position="111"/>
    </location>
</feature>
<evidence type="ECO:0000259" key="7">
    <source>
        <dbReference type="PROSITE" id="PS51686"/>
    </source>
</evidence>